<organism evidence="1 2">
    <name type="scientific">Armillaria gallica</name>
    <name type="common">Bulbous honey fungus</name>
    <name type="synonym">Armillaria bulbosa</name>
    <dbReference type="NCBI Taxonomy" id="47427"/>
    <lineage>
        <taxon>Eukaryota</taxon>
        <taxon>Fungi</taxon>
        <taxon>Dikarya</taxon>
        <taxon>Basidiomycota</taxon>
        <taxon>Agaricomycotina</taxon>
        <taxon>Agaricomycetes</taxon>
        <taxon>Agaricomycetidae</taxon>
        <taxon>Agaricales</taxon>
        <taxon>Marasmiineae</taxon>
        <taxon>Physalacriaceae</taxon>
        <taxon>Armillaria</taxon>
    </lineage>
</organism>
<dbReference type="AlphaFoldDB" id="A0A2H3DTZ0"/>
<reference evidence="2" key="1">
    <citation type="journal article" date="2017" name="Nat. Ecol. Evol.">
        <title>Genome expansion and lineage-specific genetic innovations in the forest pathogenic fungi Armillaria.</title>
        <authorList>
            <person name="Sipos G."/>
            <person name="Prasanna A.N."/>
            <person name="Walter M.C."/>
            <person name="O'Connor E."/>
            <person name="Balint B."/>
            <person name="Krizsan K."/>
            <person name="Kiss B."/>
            <person name="Hess J."/>
            <person name="Varga T."/>
            <person name="Slot J."/>
            <person name="Riley R."/>
            <person name="Boka B."/>
            <person name="Rigling D."/>
            <person name="Barry K."/>
            <person name="Lee J."/>
            <person name="Mihaltcheva S."/>
            <person name="LaButti K."/>
            <person name="Lipzen A."/>
            <person name="Waldron R."/>
            <person name="Moloney N.M."/>
            <person name="Sperisen C."/>
            <person name="Kredics L."/>
            <person name="Vagvoelgyi C."/>
            <person name="Patrignani A."/>
            <person name="Fitzpatrick D."/>
            <person name="Nagy I."/>
            <person name="Doyle S."/>
            <person name="Anderson J.B."/>
            <person name="Grigoriev I.V."/>
            <person name="Gueldener U."/>
            <person name="Muensterkoetter M."/>
            <person name="Nagy L.G."/>
        </authorList>
    </citation>
    <scope>NUCLEOTIDE SEQUENCE [LARGE SCALE GENOMIC DNA]</scope>
    <source>
        <strain evidence="2">Ar21-2</strain>
    </source>
</reference>
<accession>A0A2H3DTZ0</accession>
<sequence length="113" mass="12786">MKPSPRAQLFRAWPGSAWLSLGLQARPYRGRAKAGDQSLCDHAVGSIAMPRLVFFTYTQPSDRDRSHLFSQSHMQQAAFHMASEFSNKAKPNIWTMLPENICNIIFEKQCAVC</sequence>
<gene>
    <name evidence="1" type="ORF">ARMGADRAFT_1031831</name>
</gene>
<proteinExistence type="predicted"/>
<name>A0A2H3DTZ0_ARMGA</name>
<evidence type="ECO:0000313" key="2">
    <source>
        <dbReference type="Proteomes" id="UP000217790"/>
    </source>
</evidence>
<dbReference type="InParanoid" id="A0A2H3DTZ0"/>
<dbReference type="Proteomes" id="UP000217790">
    <property type="component" value="Unassembled WGS sequence"/>
</dbReference>
<protein>
    <submittedName>
        <fullName evidence="1">Uncharacterized protein</fullName>
    </submittedName>
</protein>
<evidence type="ECO:0000313" key="1">
    <source>
        <dbReference type="EMBL" id="PBK91743.1"/>
    </source>
</evidence>
<dbReference type="EMBL" id="KZ293661">
    <property type="protein sequence ID" value="PBK91743.1"/>
    <property type="molecule type" value="Genomic_DNA"/>
</dbReference>
<keyword evidence="2" id="KW-1185">Reference proteome</keyword>